<feature type="chain" id="PRO_5046804550" description="Septum formation-related domain-containing protein" evidence="2">
    <location>
        <begin position="29"/>
        <end position="334"/>
    </location>
</feature>
<keyword evidence="2" id="KW-0732">Signal</keyword>
<evidence type="ECO:0000256" key="1">
    <source>
        <dbReference type="SAM" id="MobiDB-lite"/>
    </source>
</evidence>
<keyword evidence="4" id="KW-1185">Reference proteome</keyword>
<accession>A0ABN1TW14</accession>
<reference evidence="3 4" key="1">
    <citation type="journal article" date="2019" name="Int. J. Syst. Evol. Microbiol.">
        <title>The Global Catalogue of Microorganisms (GCM) 10K type strain sequencing project: providing services to taxonomists for standard genome sequencing and annotation.</title>
        <authorList>
            <consortium name="The Broad Institute Genomics Platform"/>
            <consortium name="The Broad Institute Genome Sequencing Center for Infectious Disease"/>
            <person name="Wu L."/>
            <person name="Ma J."/>
        </authorList>
    </citation>
    <scope>NUCLEOTIDE SEQUENCE [LARGE SCALE GENOMIC DNA]</scope>
    <source>
        <strain evidence="3 4">JCM 13008</strain>
    </source>
</reference>
<evidence type="ECO:0000256" key="2">
    <source>
        <dbReference type="SAM" id="SignalP"/>
    </source>
</evidence>
<dbReference type="EMBL" id="BAAALG010000010">
    <property type="protein sequence ID" value="GAA1105040.1"/>
    <property type="molecule type" value="Genomic_DNA"/>
</dbReference>
<evidence type="ECO:0000313" key="4">
    <source>
        <dbReference type="Proteomes" id="UP001501581"/>
    </source>
</evidence>
<dbReference type="PROSITE" id="PS51257">
    <property type="entry name" value="PROKAR_LIPOPROTEIN"/>
    <property type="match status" value="1"/>
</dbReference>
<name>A0ABN1TW14_9ACTN</name>
<feature type="signal peptide" evidence="2">
    <location>
        <begin position="1"/>
        <end position="28"/>
    </location>
</feature>
<sequence>MAWRTSIVGTAVLACGALFVGCSGTADGEQGAPAPAPSGSGSTTEQPTPTAGTCWSGARISADDALVLVGELDTLETDALAALPALTEPVDCAEPHGIEVLSVVALTDELASTTYRELVDPTGEGYPALRSQIAAACRDDDPALVAAAEASPLDLIPTPAFAGGRRLTWTPVSYAAWQAGAREVLCIFEQDEPDTIAAADFRSAELDPTARLCLDADLVTVACDQPHTREQLLTLTATTAVAAGQLPGRDAVTGGAEKYVALRNEAFTLFDAECDAYFREVAGADAAEGLVAVAEFYPELWGDEAGEFTAVCTVSSPLAVASQKMLETSTSVVG</sequence>
<gene>
    <name evidence="3" type="ORF">GCM10009668_25510</name>
</gene>
<feature type="compositionally biased region" description="Low complexity" evidence="1">
    <location>
        <begin position="31"/>
        <end position="42"/>
    </location>
</feature>
<feature type="region of interest" description="Disordered" evidence="1">
    <location>
        <begin position="28"/>
        <end position="52"/>
    </location>
</feature>
<proteinExistence type="predicted"/>
<organism evidence="3 4">
    <name type="scientific">Nocardioides dubius</name>
    <dbReference type="NCBI Taxonomy" id="317019"/>
    <lineage>
        <taxon>Bacteria</taxon>
        <taxon>Bacillati</taxon>
        <taxon>Actinomycetota</taxon>
        <taxon>Actinomycetes</taxon>
        <taxon>Propionibacteriales</taxon>
        <taxon>Nocardioidaceae</taxon>
        <taxon>Nocardioides</taxon>
    </lineage>
</organism>
<dbReference type="Proteomes" id="UP001501581">
    <property type="component" value="Unassembled WGS sequence"/>
</dbReference>
<dbReference type="RefSeq" id="WP_343994983.1">
    <property type="nucleotide sequence ID" value="NZ_BAAALG010000010.1"/>
</dbReference>
<feature type="compositionally biased region" description="Polar residues" evidence="1">
    <location>
        <begin position="43"/>
        <end position="52"/>
    </location>
</feature>
<evidence type="ECO:0000313" key="3">
    <source>
        <dbReference type="EMBL" id="GAA1105040.1"/>
    </source>
</evidence>
<protein>
    <recommendedName>
        <fullName evidence="5">Septum formation-related domain-containing protein</fullName>
    </recommendedName>
</protein>
<comment type="caution">
    <text evidence="3">The sequence shown here is derived from an EMBL/GenBank/DDBJ whole genome shotgun (WGS) entry which is preliminary data.</text>
</comment>
<evidence type="ECO:0008006" key="5">
    <source>
        <dbReference type="Google" id="ProtNLM"/>
    </source>
</evidence>